<proteinExistence type="predicted"/>
<dbReference type="RefSeq" id="WP_102244596.1">
    <property type="nucleotide sequence ID" value="NZ_CP025704.1"/>
</dbReference>
<organism evidence="1 2">
    <name type="scientific">Bacteriovorax stolpii</name>
    <name type="common">Bdellovibrio stolpii</name>
    <dbReference type="NCBI Taxonomy" id="960"/>
    <lineage>
        <taxon>Bacteria</taxon>
        <taxon>Pseudomonadati</taxon>
        <taxon>Bdellovibrionota</taxon>
        <taxon>Bacteriovoracia</taxon>
        <taxon>Bacteriovoracales</taxon>
        <taxon>Bacteriovoracaceae</taxon>
        <taxon>Bacteriovorax</taxon>
    </lineage>
</organism>
<protein>
    <submittedName>
        <fullName evidence="1">Uncharacterized protein</fullName>
    </submittedName>
</protein>
<evidence type="ECO:0000313" key="1">
    <source>
        <dbReference type="EMBL" id="AUN99305.1"/>
    </source>
</evidence>
<name>A0A2K9NW76_BACTC</name>
<keyword evidence="2" id="KW-1185">Reference proteome</keyword>
<evidence type="ECO:0000313" key="2">
    <source>
        <dbReference type="Proteomes" id="UP000235584"/>
    </source>
</evidence>
<dbReference type="AlphaFoldDB" id="A0A2K9NW76"/>
<sequence>MREIEYIVGIYNNFNPYPEEGQEEHYFMLYLLDEKGLLEKEGAQKLFKERFLSEHLEGVKCPPNMIGPFLALENVNQFAFALCEELNAAQVSLMSVSEYNSLLENSQLASDFHRDLLEKGNVMENIERKKKGFLSRFFS</sequence>
<reference evidence="1 2" key="1">
    <citation type="submission" date="2018-01" db="EMBL/GenBank/DDBJ databases">
        <title>Complete genome sequence of Bacteriovorax stolpii DSM12778.</title>
        <authorList>
            <person name="Tang B."/>
            <person name="Chang J."/>
        </authorList>
    </citation>
    <scope>NUCLEOTIDE SEQUENCE [LARGE SCALE GENOMIC DNA]</scope>
    <source>
        <strain evidence="1 2">DSM 12778</strain>
    </source>
</reference>
<dbReference type="EMBL" id="CP025704">
    <property type="protein sequence ID" value="AUN99305.1"/>
    <property type="molecule type" value="Genomic_DNA"/>
</dbReference>
<accession>A0A2K9NW76</accession>
<gene>
    <name evidence="1" type="ORF">C0V70_14560</name>
</gene>
<dbReference type="KEGG" id="bsto:C0V70_14560"/>
<dbReference type="Proteomes" id="UP000235584">
    <property type="component" value="Chromosome"/>
</dbReference>